<accession>A0ABS6F4R4</accession>
<dbReference type="Pfam" id="PF11148">
    <property type="entry name" value="DUF2922"/>
    <property type="match status" value="1"/>
</dbReference>
<name>A0ABS6F4R4_9CLOT</name>
<sequence>MENNKILVMNFISKEGTKSSVKVEHVREDLMREDVVELMDNIISKGLITSKGGQLMFKDSAEIIERGSSKIDLK</sequence>
<dbReference type="EMBL" id="JAHLQL010000008">
    <property type="protein sequence ID" value="MBU5593291.1"/>
    <property type="molecule type" value="Genomic_DNA"/>
</dbReference>
<evidence type="ECO:0000313" key="1">
    <source>
        <dbReference type="EMBL" id="MBU5593291.1"/>
    </source>
</evidence>
<dbReference type="Proteomes" id="UP000736583">
    <property type="component" value="Unassembled WGS sequence"/>
</dbReference>
<gene>
    <name evidence="1" type="ORF">KQI89_16195</name>
</gene>
<dbReference type="RefSeq" id="WP_216457958.1">
    <property type="nucleotide sequence ID" value="NZ_JAHLQL010000008.1"/>
</dbReference>
<organism evidence="1 2">
    <name type="scientific">Clostridium simiarum</name>
    <dbReference type="NCBI Taxonomy" id="2841506"/>
    <lineage>
        <taxon>Bacteria</taxon>
        <taxon>Bacillati</taxon>
        <taxon>Bacillota</taxon>
        <taxon>Clostridia</taxon>
        <taxon>Eubacteriales</taxon>
        <taxon>Clostridiaceae</taxon>
        <taxon>Clostridium</taxon>
    </lineage>
</organism>
<dbReference type="InterPro" id="IPR021321">
    <property type="entry name" value="DUF2922"/>
</dbReference>
<keyword evidence="2" id="KW-1185">Reference proteome</keyword>
<protein>
    <submittedName>
        <fullName evidence="1">DUF2922 domain-containing protein</fullName>
    </submittedName>
</protein>
<evidence type="ECO:0000313" key="2">
    <source>
        <dbReference type="Proteomes" id="UP000736583"/>
    </source>
</evidence>
<comment type="caution">
    <text evidence="1">The sequence shown here is derived from an EMBL/GenBank/DDBJ whole genome shotgun (WGS) entry which is preliminary data.</text>
</comment>
<reference evidence="1 2" key="1">
    <citation type="submission" date="2021-06" db="EMBL/GenBank/DDBJ databases">
        <authorList>
            <person name="Sun Q."/>
            <person name="Li D."/>
        </authorList>
    </citation>
    <scope>NUCLEOTIDE SEQUENCE [LARGE SCALE GENOMIC DNA]</scope>
    <source>
        <strain evidence="1 2">MSJ-4</strain>
    </source>
</reference>
<proteinExistence type="predicted"/>